<feature type="region of interest" description="Disordered" evidence="1">
    <location>
        <begin position="148"/>
        <end position="218"/>
    </location>
</feature>
<feature type="region of interest" description="Disordered" evidence="1">
    <location>
        <begin position="1"/>
        <end position="58"/>
    </location>
</feature>
<comment type="caution">
    <text evidence="2">The sequence shown here is derived from an EMBL/GenBank/DDBJ whole genome shotgun (WGS) entry which is preliminary data.</text>
</comment>
<keyword evidence="3" id="KW-1185">Reference proteome</keyword>
<evidence type="ECO:0000313" key="2">
    <source>
        <dbReference type="EMBL" id="GJC78397.1"/>
    </source>
</evidence>
<evidence type="ECO:0000313" key="3">
    <source>
        <dbReference type="Proteomes" id="UP001055172"/>
    </source>
</evidence>
<feature type="compositionally biased region" description="Basic and acidic residues" evidence="1">
    <location>
        <begin position="27"/>
        <end position="49"/>
    </location>
</feature>
<dbReference type="Proteomes" id="UP001055172">
    <property type="component" value="Unassembled WGS sequence"/>
</dbReference>
<name>A0AA37GCZ6_9PEZI</name>
<protein>
    <submittedName>
        <fullName evidence="2">Uncharacterized protein</fullName>
    </submittedName>
</protein>
<gene>
    <name evidence="2" type="ORF">ColLi_01235</name>
</gene>
<organism evidence="2 3">
    <name type="scientific">Colletotrichum liriopes</name>
    <dbReference type="NCBI Taxonomy" id="708192"/>
    <lineage>
        <taxon>Eukaryota</taxon>
        <taxon>Fungi</taxon>
        <taxon>Dikarya</taxon>
        <taxon>Ascomycota</taxon>
        <taxon>Pezizomycotina</taxon>
        <taxon>Sordariomycetes</taxon>
        <taxon>Hypocreomycetidae</taxon>
        <taxon>Glomerellales</taxon>
        <taxon>Glomerellaceae</taxon>
        <taxon>Colletotrichum</taxon>
        <taxon>Colletotrichum spaethianum species complex</taxon>
    </lineage>
</organism>
<feature type="compositionally biased region" description="Acidic residues" evidence="1">
    <location>
        <begin position="185"/>
        <end position="213"/>
    </location>
</feature>
<sequence>MAKDRSIKRNGPQLPNQPEMDTSILHNGEDSPKRERGAENKHGLPREVPGKTPGGKIRHHCPMKGHSSDFHCLKKGCMIKCTDCGIRISRFSGAKCLPCNAREAGRRREEKDARKAQERIDAKLLRKGKMPASKNGGLAKMLLAPHPSGIRKRTGRVGERAPGRCSPCSRDSAHPSSSPQLSGEEFVDHDEMAEDEDEWEDIREDDDDQENTADETLYQRRMEEDAALQRKIHESLLKLLS</sequence>
<reference evidence="2 3" key="1">
    <citation type="submission" date="2021-07" db="EMBL/GenBank/DDBJ databases">
        <title>Genome data of Colletotrichum spaethianum.</title>
        <authorList>
            <person name="Utami Y.D."/>
            <person name="Hiruma K."/>
        </authorList>
    </citation>
    <scope>NUCLEOTIDE SEQUENCE [LARGE SCALE GENOMIC DNA]</scope>
    <source>
        <strain evidence="2 3">MAFF 242679</strain>
    </source>
</reference>
<proteinExistence type="predicted"/>
<evidence type="ECO:0000256" key="1">
    <source>
        <dbReference type="SAM" id="MobiDB-lite"/>
    </source>
</evidence>
<accession>A0AA37GCZ6</accession>
<dbReference type="EMBL" id="BPPX01000002">
    <property type="protein sequence ID" value="GJC78397.1"/>
    <property type="molecule type" value="Genomic_DNA"/>
</dbReference>
<dbReference type="AlphaFoldDB" id="A0AA37GCZ6"/>